<dbReference type="Proteomes" id="UP000077002">
    <property type="component" value="Unassembled WGS sequence"/>
</dbReference>
<gene>
    <name evidence="2" type="ORF">AYO21_06287</name>
</gene>
<dbReference type="EMBL" id="LVKK01000043">
    <property type="protein sequence ID" value="OAG39459.1"/>
    <property type="molecule type" value="Genomic_DNA"/>
</dbReference>
<keyword evidence="3" id="KW-1185">Reference proteome</keyword>
<reference evidence="2 3" key="1">
    <citation type="submission" date="2016-03" db="EMBL/GenBank/DDBJ databases">
        <title>Draft genome sequence of the Fonsecaea monophora CBS 269.37.</title>
        <authorList>
            <person name="Bombassaro A."/>
            <person name="Vinicius W.A."/>
            <person name="De Hoog S."/>
            <person name="Sun J."/>
            <person name="Souza E.M."/>
            <person name="Raittz R.T."/>
            <person name="Costa F."/>
            <person name="Leao A.C."/>
            <person name="Tadra-Sfeir M.Z."/>
            <person name="Baura V."/>
            <person name="Balsanelli E."/>
            <person name="Pedrosa F.O."/>
            <person name="Moreno L.F."/>
            <person name="Steffens M.B."/>
            <person name="Xi L."/>
            <person name="Bocca A.L."/>
            <person name="Felipe M.S."/>
            <person name="Teixeira M."/>
            <person name="Telles Filho F.Q."/>
            <person name="Azevedo C.M."/>
            <person name="Gomes R."/>
            <person name="Vicente V.A."/>
        </authorList>
    </citation>
    <scope>NUCLEOTIDE SEQUENCE [LARGE SCALE GENOMIC DNA]</scope>
    <source>
        <strain evidence="2 3">CBS 269.37</strain>
    </source>
</reference>
<organism evidence="2 3">
    <name type="scientific">Fonsecaea monophora</name>
    <dbReference type="NCBI Taxonomy" id="254056"/>
    <lineage>
        <taxon>Eukaryota</taxon>
        <taxon>Fungi</taxon>
        <taxon>Dikarya</taxon>
        <taxon>Ascomycota</taxon>
        <taxon>Pezizomycotina</taxon>
        <taxon>Eurotiomycetes</taxon>
        <taxon>Chaetothyriomycetidae</taxon>
        <taxon>Chaetothyriales</taxon>
        <taxon>Herpotrichiellaceae</taxon>
        <taxon>Fonsecaea</taxon>
    </lineage>
</organism>
<name>A0A177F7Y4_9EURO</name>
<dbReference type="GeneID" id="34601447"/>
<accession>A0A177F7Y4</accession>
<evidence type="ECO:0000313" key="2">
    <source>
        <dbReference type="EMBL" id="OAG39459.1"/>
    </source>
</evidence>
<comment type="caution">
    <text evidence="2">The sequence shown here is derived from an EMBL/GenBank/DDBJ whole genome shotgun (WGS) entry which is preliminary data.</text>
</comment>
<dbReference type="OrthoDB" id="5376287at2759"/>
<dbReference type="PANTHER" id="PTHR37540">
    <property type="entry name" value="TRANSCRIPTION FACTOR (ACR-2), PUTATIVE-RELATED-RELATED"/>
    <property type="match status" value="1"/>
</dbReference>
<evidence type="ECO:0000313" key="3">
    <source>
        <dbReference type="Proteomes" id="UP000077002"/>
    </source>
</evidence>
<sequence>MFITYTHVDQLKSRAKKWQVSSYQNQRRKELKATLPATDKSARSKRPRVLTWKQIPQEAGNASSDQTEERSTAPSWDDDDDRVKSEDVRVAVVSWEPHLQAAPGSLRCDPFNSYPMQSSGRVQLTVDYYTQIYAPMNLGNYQDGHGGNWLLSHLFRMAVQADLLFEATMLFVWSQLPASQLGSSPEELQQTLLSLRGSVMRKLHHRLTVPRLCCDDVTIHTVLALMAGDFHRGQDDHVELHREGLRRIVDLRGGLSTSDMPPQTRYSVTATEMMCDYAIQRRSRSPKTNITPDSTLTYPTHPFPPSLSKVLSTLPEGFSDLALKTRLSIQVIRLLYRMTKTVEKGPAEFPVDTSIAVEMMRLSMDSGARPLEKAIVTLSFVFGRFLFDVTTKGSGPVNSSRRTYQSMETTLRTLCQSIFEQLHPIDGAGRDFVAWAVFLLASAGVDYGVPASMQRDMLRRLYISVPAVRCSEAILEMLRKFLWHEKLVPCAQEMWERMMEQNNTPQVDKERK</sequence>
<protein>
    <submittedName>
        <fullName evidence="2">Uncharacterized protein</fullName>
    </submittedName>
</protein>
<dbReference type="RefSeq" id="XP_022511411.1">
    <property type="nucleotide sequence ID" value="XM_022656248.1"/>
</dbReference>
<evidence type="ECO:0000256" key="1">
    <source>
        <dbReference type="SAM" id="MobiDB-lite"/>
    </source>
</evidence>
<dbReference type="PANTHER" id="PTHR37540:SF5">
    <property type="entry name" value="TRANSCRIPTION FACTOR DOMAIN-CONTAINING PROTEIN"/>
    <property type="match status" value="1"/>
</dbReference>
<dbReference type="AlphaFoldDB" id="A0A177F7Y4"/>
<proteinExistence type="predicted"/>
<feature type="region of interest" description="Disordered" evidence="1">
    <location>
        <begin position="17"/>
        <end position="83"/>
    </location>
</feature>